<feature type="compositionally biased region" description="Basic and acidic residues" evidence="8">
    <location>
        <begin position="861"/>
        <end position="871"/>
    </location>
</feature>
<feature type="compositionally biased region" description="Low complexity" evidence="8">
    <location>
        <begin position="661"/>
        <end position="690"/>
    </location>
</feature>
<dbReference type="InterPro" id="IPR050164">
    <property type="entry name" value="Peptidase_C19"/>
</dbReference>
<dbReference type="GO" id="GO:0042981">
    <property type="term" value="P:regulation of apoptotic process"/>
    <property type="evidence" value="ECO:0007669"/>
    <property type="project" value="TreeGrafter"/>
</dbReference>
<dbReference type="PROSITE" id="PS50235">
    <property type="entry name" value="USP_3"/>
    <property type="match status" value="1"/>
</dbReference>
<dbReference type="Pfam" id="PF00443">
    <property type="entry name" value="UCH"/>
    <property type="match status" value="1"/>
</dbReference>
<comment type="caution">
    <text evidence="10">The sequence shown here is derived from an EMBL/GenBank/DDBJ whole genome shotgun (WGS) entry which is preliminary data.</text>
</comment>
<feature type="compositionally biased region" description="Low complexity" evidence="8">
    <location>
        <begin position="590"/>
        <end position="607"/>
    </location>
</feature>
<feature type="compositionally biased region" description="Low complexity" evidence="8">
    <location>
        <begin position="783"/>
        <end position="798"/>
    </location>
</feature>
<feature type="compositionally biased region" description="Gly residues" evidence="8">
    <location>
        <begin position="956"/>
        <end position="969"/>
    </location>
</feature>
<feature type="compositionally biased region" description="Polar residues" evidence="8">
    <location>
        <begin position="711"/>
        <end position="722"/>
    </location>
</feature>
<dbReference type="GO" id="GO:0016579">
    <property type="term" value="P:protein deubiquitination"/>
    <property type="evidence" value="ECO:0007669"/>
    <property type="project" value="InterPro"/>
</dbReference>
<keyword evidence="11" id="KW-1185">Reference proteome</keyword>
<dbReference type="PANTHER" id="PTHR24006">
    <property type="entry name" value="UBIQUITIN CARBOXYL-TERMINAL HYDROLASE"/>
    <property type="match status" value="1"/>
</dbReference>
<dbReference type="PROSITE" id="PS00972">
    <property type="entry name" value="USP_1"/>
    <property type="match status" value="1"/>
</dbReference>
<feature type="compositionally biased region" description="Basic and acidic residues" evidence="8">
    <location>
        <begin position="1304"/>
        <end position="1336"/>
    </location>
</feature>
<protein>
    <recommendedName>
        <fullName evidence="2">ubiquitinyl hydrolase 1</fullName>
        <ecNumber evidence="2">3.4.19.12</ecNumber>
    </recommendedName>
</protein>
<feature type="compositionally biased region" description="Polar residues" evidence="8">
    <location>
        <begin position="749"/>
        <end position="769"/>
    </location>
</feature>
<feature type="compositionally biased region" description="Low complexity" evidence="8">
    <location>
        <begin position="1092"/>
        <end position="1109"/>
    </location>
</feature>
<dbReference type="GO" id="GO:0006508">
    <property type="term" value="P:proteolysis"/>
    <property type="evidence" value="ECO:0007669"/>
    <property type="project" value="UniProtKB-KW"/>
</dbReference>
<evidence type="ECO:0000256" key="6">
    <source>
        <dbReference type="ARBA" id="ARBA00022801"/>
    </source>
</evidence>
<feature type="compositionally biased region" description="Polar residues" evidence="8">
    <location>
        <begin position="69"/>
        <end position="83"/>
    </location>
</feature>
<reference evidence="10 11" key="1">
    <citation type="submission" date="2021-04" db="EMBL/GenBank/DDBJ databases">
        <authorList>
            <person name="De Guttry C."/>
            <person name="Zahm M."/>
            <person name="Klopp C."/>
            <person name="Cabau C."/>
            <person name="Louis A."/>
            <person name="Berthelot C."/>
            <person name="Parey E."/>
            <person name="Roest Crollius H."/>
            <person name="Montfort J."/>
            <person name="Robinson-Rechavi M."/>
            <person name="Bucao C."/>
            <person name="Bouchez O."/>
            <person name="Gislard M."/>
            <person name="Lluch J."/>
            <person name="Milhes M."/>
            <person name="Lampietro C."/>
            <person name="Lopez Roques C."/>
            <person name="Donnadieu C."/>
            <person name="Braasch I."/>
            <person name="Desvignes T."/>
            <person name="Postlethwait J."/>
            <person name="Bobe J."/>
            <person name="Wedekind C."/>
            <person name="Guiguen Y."/>
        </authorList>
    </citation>
    <scope>NUCLEOTIDE SEQUENCE [LARGE SCALE GENOMIC DNA]</scope>
    <source>
        <strain evidence="10">Cs_M1</strain>
        <tissue evidence="10">Blood</tissue>
    </source>
</reference>
<dbReference type="GO" id="GO:0004843">
    <property type="term" value="F:cysteine-type deubiquitinase activity"/>
    <property type="evidence" value="ECO:0007669"/>
    <property type="project" value="UniProtKB-EC"/>
</dbReference>
<dbReference type="CDD" id="cd02661">
    <property type="entry name" value="Peptidase_C19E"/>
    <property type="match status" value="1"/>
</dbReference>
<evidence type="ECO:0000256" key="5">
    <source>
        <dbReference type="ARBA" id="ARBA00022786"/>
    </source>
</evidence>
<evidence type="ECO:0000256" key="1">
    <source>
        <dbReference type="ARBA" id="ARBA00000707"/>
    </source>
</evidence>
<evidence type="ECO:0000256" key="7">
    <source>
        <dbReference type="ARBA" id="ARBA00022807"/>
    </source>
</evidence>
<evidence type="ECO:0000256" key="4">
    <source>
        <dbReference type="ARBA" id="ARBA00022670"/>
    </source>
</evidence>
<evidence type="ECO:0000313" key="10">
    <source>
        <dbReference type="EMBL" id="KAK6312365.1"/>
    </source>
</evidence>
<keyword evidence="4" id="KW-0645">Protease</keyword>
<keyword evidence="6" id="KW-0378">Hydrolase</keyword>
<dbReference type="EMBL" id="JAGTTL010000015">
    <property type="protein sequence ID" value="KAK6312365.1"/>
    <property type="molecule type" value="Genomic_DNA"/>
</dbReference>
<dbReference type="PANTHER" id="PTHR24006:SF653">
    <property type="entry name" value="UBIQUITIN CARBOXYL-TERMINAL HYDROLASE 36"/>
    <property type="match status" value="1"/>
</dbReference>
<feature type="compositionally biased region" description="Basic residues" evidence="8">
    <location>
        <begin position="1154"/>
        <end position="1164"/>
    </location>
</feature>
<organism evidence="10 11">
    <name type="scientific">Coregonus suidteri</name>
    <dbReference type="NCBI Taxonomy" id="861788"/>
    <lineage>
        <taxon>Eukaryota</taxon>
        <taxon>Metazoa</taxon>
        <taxon>Chordata</taxon>
        <taxon>Craniata</taxon>
        <taxon>Vertebrata</taxon>
        <taxon>Euteleostomi</taxon>
        <taxon>Actinopterygii</taxon>
        <taxon>Neopterygii</taxon>
        <taxon>Teleostei</taxon>
        <taxon>Protacanthopterygii</taxon>
        <taxon>Salmoniformes</taxon>
        <taxon>Salmonidae</taxon>
        <taxon>Coregoninae</taxon>
        <taxon>Coregonus</taxon>
    </lineage>
</organism>
<evidence type="ECO:0000256" key="2">
    <source>
        <dbReference type="ARBA" id="ARBA00012759"/>
    </source>
</evidence>
<feature type="compositionally biased region" description="Basic and acidic residues" evidence="8">
    <location>
        <begin position="811"/>
        <end position="820"/>
    </location>
</feature>
<feature type="compositionally biased region" description="Polar residues" evidence="8">
    <location>
        <begin position="511"/>
        <end position="527"/>
    </location>
</feature>
<accession>A0AAN8QQE2</accession>
<dbReference type="InterPro" id="IPR028889">
    <property type="entry name" value="USP"/>
</dbReference>
<feature type="compositionally biased region" description="Basic residues" evidence="8">
    <location>
        <begin position="842"/>
        <end position="852"/>
    </location>
</feature>
<gene>
    <name evidence="10" type="ORF">J4Q44_G00180290</name>
</gene>
<feature type="compositionally biased region" description="Polar residues" evidence="8">
    <location>
        <begin position="1235"/>
        <end position="1248"/>
    </location>
</feature>
<comment type="catalytic activity">
    <reaction evidence="1">
        <text>Thiol-dependent hydrolysis of ester, thioester, amide, peptide and isopeptide bonds formed by the C-terminal Gly of ubiquitin (a 76-residue protein attached to proteins as an intracellular targeting signal).</text>
        <dbReference type="EC" id="3.4.19.12"/>
    </reaction>
</comment>
<feature type="compositionally biased region" description="Polar residues" evidence="8">
    <location>
        <begin position="1058"/>
        <end position="1078"/>
    </location>
</feature>
<evidence type="ECO:0000256" key="3">
    <source>
        <dbReference type="ARBA" id="ARBA00022553"/>
    </source>
</evidence>
<dbReference type="GO" id="GO:0005634">
    <property type="term" value="C:nucleus"/>
    <property type="evidence" value="ECO:0007669"/>
    <property type="project" value="TreeGrafter"/>
</dbReference>
<feature type="compositionally biased region" description="Basic and acidic residues" evidence="8">
    <location>
        <begin position="1"/>
        <end position="19"/>
    </location>
</feature>
<feature type="compositionally biased region" description="Basic residues" evidence="8">
    <location>
        <begin position="799"/>
        <end position="810"/>
    </location>
</feature>
<evidence type="ECO:0000259" key="9">
    <source>
        <dbReference type="PROSITE" id="PS50235"/>
    </source>
</evidence>
<feature type="compositionally biased region" description="Low complexity" evidence="8">
    <location>
        <begin position="1266"/>
        <end position="1280"/>
    </location>
</feature>
<proteinExistence type="predicted"/>
<sequence length="1483" mass="162932">MPIVDKLKEALKPGRKDSSAGDEGDLNKLLASSAKKVLLQKIEFEPASKGFSYQLDSLKTKYVILNPRSSEGATSGQRASTEPAQIKRQVSDNQGGGQSDGIPAPQKMLFPGNRLSMRWERVYRVGAGLHNLGNTCFLNSTVQCLTYTPPLANYLLSKEHSRACHQSGFCMICIMQNHIIQAFANTGNAIKPVSFIRDLKKIARHFRFGSQEDAHEFLRYTIDAMQKACLNGYPKLDRTTQATTLVHQIFGGFLRSRVKCSICKSVSDTYDPYLDIAVEIRQAANIVRALELFVKPDVLSGENAYMCAKCKKKVPATKRFTVHRTSNVLTLSLKRFANFSGGKITKDVGYPEFLNIRPYMSQSTGDPVMYGLYAVLVHSGYSCHAGHYYCYVKASNGQWYQMNDSMVHSSNIKVVLNQQAYVLFYLRIPETKKNVDGQITKQGMGKNVATSEQFRKTNLNRPLSSPQVTKVWDRLAERSIIRTFESNTKLDPFQLRKIQSVDGGLGIPVSRNGSQQPNRMSNGTSSAAHAPPRLAGGPTLIEEPFKKLKKPCPPQQPQARSSTPAPSSNGVGSRSDGGDRRHGNQGGRGLAASTSLKSLSDSSSADTSDSKDSMGTKSAPVGGMSTPPRNGMASPAKSLEPVGTEEQKTVKLKPHALNNITASPTSTTSPPPAKKLALSAKKASRSRSPSNTEAQHPHLPHHPSSDRTHPAQLNTLTSTSPTHSHRVGPFHSPQLQSPPAAHHVHSGIPSKNQSPQKLNSTLSPQTNGLQPHLPKSPKPDKTLSSSLSEPGPSSAATTLKKKKKTKKRRHSELEGGEREPALASVVPDIPAEPEPIEPASERKRRKRRKKRKREEVDGDASENHRCTRLDRTTQATTLVHQIFGGFLRSRGPQTPKKNVEGQITKRGMGKKPVATSEQFRKTNLNRPPPLRRPKPRGAQPTPAPPSNGVGRRSDGGETGGRGNPGGGGLAEIYLTPSPCRTPPRQNTSDSKASRSRSPSNTEAQHPHLPHHPSSDRTHPAQLNTLTSTSPTHSHRVGPFHSPQLQSPPAAHHVHSGIPSKNQSPQKLNSTLSPQTNGLQPHLPKSPKPDKTLSSSLSEPGPSSAATTTSFKKKKKKTKKRRHSELEGGEPEPALASVVPDIPNEPEPIEPASERKRRKRRKKRKREEVDGDASENHRERVQSHLEAPPPAQEEDWCQGGSWNLSPPDKGALEQPKQPHPQPESKLQLVPMEHQCDANQGEQSTDTVTMMNRRRKRKRRRFEEGPEEATSTRSVSESSSGTKDTVVENGAGDSTAPMKLKKKRRLKEEVKQWEESRRCCADDHWSDTEPAEPLKKATVESTAGVIVWDSQVKDGSKRSKAPAVEDGPGDVPRPAPMAWDGKRSGGVVEELLKNSLDKAYGTQVLSWEGEASAISRDAIDDTRDARTDTVIDEWDEDFDSGKVKKMKKCKREKRRSGNIFQKIQDRRSMWSVTPGAKKTGFGYRH</sequence>
<dbReference type="Gene3D" id="3.90.70.10">
    <property type="entry name" value="Cysteine proteinases"/>
    <property type="match status" value="1"/>
</dbReference>
<dbReference type="FunFam" id="3.90.70.10:FF:000016">
    <property type="entry name" value="Ubiquitin carboxyl-terminal hydrolase 36"/>
    <property type="match status" value="1"/>
</dbReference>
<dbReference type="PROSITE" id="PS00973">
    <property type="entry name" value="USP_2"/>
    <property type="match status" value="1"/>
</dbReference>
<name>A0AAN8QQE2_9TELE</name>
<dbReference type="InterPro" id="IPR001394">
    <property type="entry name" value="Peptidase_C19_UCH"/>
</dbReference>
<feature type="region of interest" description="Disordered" evidence="8">
    <location>
        <begin position="69"/>
        <end position="109"/>
    </location>
</feature>
<feature type="compositionally biased region" description="Polar residues" evidence="8">
    <location>
        <begin position="1020"/>
        <end position="1031"/>
    </location>
</feature>
<feature type="compositionally biased region" description="Basic and acidic residues" evidence="8">
    <location>
        <begin position="1173"/>
        <end position="1182"/>
    </location>
</feature>
<dbReference type="EC" id="3.4.19.12" evidence="2"/>
<feature type="compositionally biased region" description="Basic residues" evidence="8">
    <location>
        <begin position="1110"/>
        <end position="1122"/>
    </location>
</feature>
<keyword evidence="7" id="KW-0788">Thiol protease</keyword>
<feature type="domain" description="USP" evidence="9">
    <location>
        <begin position="127"/>
        <end position="428"/>
    </location>
</feature>
<keyword evidence="3" id="KW-0597">Phosphoprotein</keyword>
<dbReference type="Proteomes" id="UP001356427">
    <property type="component" value="Unassembled WGS sequence"/>
</dbReference>
<dbReference type="SUPFAM" id="SSF54001">
    <property type="entry name" value="Cysteine proteinases"/>
    <property type="match status" value="1"/>
</dbReference>
<dbReference type="InterPro" id="IPR038765">
    <property type="entry name" value="Papain-like_cys_pep_sf"/>
</dbReference>
<evidence type="ECO:0000256" key="8">
    <source>
        <dbReference type="SAM" id="MobiDB-lite"/>
    </source>
</evidence>
<feature type="region of interest" description="Disordered" evidence="8">
    <location>
        <begin position="1"/>
        <end position="25"/>
    </location>
</feature>
<evidence type="ECO:0000313" key="11">
    <source>
        <dbReference type="Proteomes" id="UP001356427"/>
    </source>
</evidence>
<feature type="region of interest" description="Disordered" evidence="8">
    <location>
        <begin position="506"/>
        <end position="1380"/>
    </location>
</feature>
<dbReference type="GO" id="GO:0005829">
    <property type="term" value="C:cytosol"/>
    <property type="evidence" value="ECO:0007669"/>
    <property type="project" value="TreeGrafter"/>
</dbReference>
<keyword evidence="5" id="KW-0833">Ubl conjugation pathway</keyword>
<dbReference type="InterPro" id="IPR018200">
    <property type="entry name" value="USP_CS"/>
</dbReference>